<dbReference type="InParanoid" id="A0A167P0V2"/>
<dbReference type="EMBL" id="KV440975">
    <property type="protein sequence ID" value="OAD77031.1"/>
    <property type="molecule type" value="Genomic_DNA"/>
</dbReference>
<sequence length="170" mass="19100">MSHLPGVLFFWKDPERPIDMILLQSDQSKSFVLYVTILRADLQLSKSYSIHTTIIPTPSSIPMTPFNSTKRTPPNKKSRDVNLSSLACAMNNLSSPPIKADPSSTGRRPVLTSWKRTEWGGDRERWGVRLAMGLKNKREGKLNYPTPTTPTTPTTPPIHTTPTPIHPTRR</sequence>
<name>A0A167P0V2_PHYB8</name>
<dbReference type="Proteomes" id="UP000077315">
    <property type="component" value="Unassembled WGS sequence"/>
</dbReference>
<dbReference type="VEuPathDB" id="FungiDB:PHYBLDRAFT_142545"/>
<keyword evidence="3" id="KW-1185">Reference proteome</keyword>
<organism evidence="2 3">
    <name type="scientific">Phycomyces blakesleeanus (strain ATCC 8743b / DSM 1359 / FGSC 10004 / NBRC 33097 / NRRL 1555)</name>
    <dbReference type="NCBI Taxonomy" id="763407"/>
    <lineage>
        <taxon>Eukaryota</taxon>
        <taxon>Fungi</taxon>
        <taxon>Fungi incertae sedis</taxon>
        <taxon>Mucoromycota</taxon>
        <taxon>Mucoromycotina</taxon>
        <taxon>Mucoromycetes</taxon>
        <taxon>Mucorales</taxon>
        <taxon>Phycomycetaceae</taxon>
        <taxon>Phycomyces</taxon>
    </lineage>
</organism>
<evidence type="ECO:0000256" key="1">
    <source>
        <dbReference type="SAM" id="MobiDB-lite"/>
    </source>
</evidence>
<dbReference type="RefSeq" id="XP_018295071.1">
    <property type="nucleotide sequence ID" value="XM_018430830.1"/>
</dbReference>
<dbReference type="AlphaFoldDB" id="A0A167P0V2"/>
<proteinExistence type="predicted"/>
<protein>
    <submittedName>
        <fullName evidence="2">Uncharacterized protein</fullName>
    </submittedName>
</protein>
<evidence type="ECO:0000313" key="3">
    <source>
        <dbReference type="Proteomes" id="UP000077315"/>
    </source>
</evidence>
<gene>
    <name evidence="2" type="ORF">PHYBLDRAFT_142545</name>
</gene>
<feature type="region of interest" description="Disordered" evidence="1">
    <location>
        <begin position="137"/>
        <end position="170"/>
    </location>
</feature>
<accession>A0A167P0V2</accession>
<reference evidence="3" key="1">
    <citation type="submission" date="2015-06" db="EMBL/GenBank/DDBJ databases">
        <title>Expansion of signal transduction pathways in fungi by whole-genome duplication.</title>
        <authorList>
            <consortium name="DOE Joint Genome Institute"/>
            <person name="Corrochano L.M."/>
            <person name="Kuo A."/>
            <person name="Marcet-Houben M."/>
            <person name="Polaino S."/>
            <person name="Salamov A."/>
            <person name="Villalobos J.M."/>
            <person name="Alvarez M.I."/>
            <person name="Avalos J."/>
            <person name="Benito E.P."/>
            <person name="Benoit I."/>
            <person name="Burger G."/>
            <person name="Camino L.P."/>
            <person name="Canovas D."/>
            <person name="Cerda-Olmedo E."/>
            <person name="Cheng J.-F."/>
            <person name="Dominguez A."/>
            <person name="Elias M."/>
            <person name="Eslava A.P."/>
            <person name="Glaser F."/>
            <person name="Grimwood J."/>
            <person name="Gutierrez G."/>
            <person name="Heitman J."/>
            <person name="Henrissat B."/>
            <person name="Iturriaga E.A."/>
            <person name="Lang B.F."/>
            <person name="Lavin J.L."/>
            <person name="Lee S."/>
            <person name="Li W."/>
            <person name="Lindquist E."/>
            <person name="Lopez-Garcia S."/>
            <person name="Luque E.M."/>
            <person name="Marcos A.T."/>
            <person name="Martin J."/>
            <person name="McCluskey K."/>
            <person name="Medina H.R."/>
            <person name="Miralles-Duran A."/>
            <person name="Miyazaki A."/>
            <person name="Munoz-Torres E."/>
            <person name="Oguiza J.A."/>
            <person name="Ohm R."/>
            <person name="Olmedo M."/>
            <person name="Orejas M."/>
            <person name="Ortiz-Castellanos L."/>
            <person name="Pisabarro A.G."/>
            <person name="Rodriguez-Romero J."/>
            <person name="Ruiz-Herrera J."/>
            <person name="Ruiz-Vazquez R."/>
            <person name="Sanz C."/>
            <person name="Schackwitz W."/>
            <person name="Schmutz J."/>
            <person name="Shahriari M."/>
            <person name="Shelest E."/>
            <person name="Silva-Franco F."/>
            <person name="Soanes D."/>
            <person name="Syed K."/>
            <person name="Tagua V.G."/>
            <person name="Talbot N.J."/>
            <person name="Thon M."/>
            <person name="De vries R.P."/>
            <person name="Wiebenga A."/>
            <person name="Yadav J.S."/>
            <person name="Braun E.L."/>
            <person name="Baker S."/>
            <person name="Garre V."/>
            <person name="Horwitz B."/>
            <person name="Torres-Martinez S."/>
            <person name="Idnurm A."/>
            <person name="Herrera-Estrella A."/>
            <person name="Gabaldon T."/>
            <person name="Grigoriev I.V."/>
        </authorList>
    </citation>
    <scope>NUCLEOTIDE SEQUENCE [LARGE SCALE GENOMIC DNA]</scope>
    <source>
        <strain evidence="3">NRRL 1555(-)</strain>
    </source>
</reference>
<dbReference type="GeneID" id="28991736"/>
<evidence type="ECO:0000313" key="2">
    <source>
        <dbReference type="EMBL" id="OAD77031.1"/>
    </source>
</evidence>
<feature type="compositionally biased region" description="Pro residues" evidence="1">
    <location>
        <begin position="147"/>
        <end position="156"/>
    </location>
</feature>